<accession>A0ABU1USG3</accession>
<name>A0ABU1USG3_9GAMM</name>
<dbReference type="Pfam" id="PF11042">
    <property type="entry name" value="DUF2750"/>
    <property type="match status" value="1"/>
</dbReference>
<evidence type="ECO:0000313" key="1">
    <source>
        <dbReference type="EMBL" id="MDR7088125.1"/>
    </source>
</evidence>
<evidence type="ECO:0008006" key="3">
    <source>
        <dbReference type="Google" id="ProtNLM"/>
    </source>
</evidence>
<sequence length="127" mass="14479">MNDIIATDPLSDDPAENLDRFIVEAMELGCVWGLEGPDGWALSASEAHDDVDVMPFWSQEGFARAHCQDDWKDYKPVAIELVEFLEDWLPGMHEDVLLVGINWNEELEGEELEPLDLLEEFELEMGE</sequence>
<keyword evidence="2" id="KW-1185">Reference proteome</keyword>
<organism evidence="1 2">
    <name type="scientific">Cellvibrio fibrivorans</name>
    <dbReference type="NCBI Taxonomy" id="126350"/>
    <lineage>
        <taxon>Bacteria</taxon>
        <taxon>Pseudomonadati</taxon>
        <taxon>Pseudomonadota</taxon>
        <taxon>Gammaproteobacteria</taxon>
        <taxon>Cellvibrionales</taxon>
        <taxon>Cellvibrionaceae</taxon>
        <taxon>Cellvibrio</taxon>
    </lineage>
</organism>
<gene>
    <name evidence="1" type="ORF">J2X05_000128</name>
</gene>
<dbReference type="InterPro" id="IPR021284">
    <property type="entry name" value="DUF2750"/>
</dbReference>
<dbReference type="RefSeq" id="WP_310067360.1">
    <property type="nucleotide sequence ID" value="NZ_JAVDVX010000001.1"/>
</dbReference>
<protein>
    <recommendedName>
        <fullName evidence="3">DUF2750 domain-containing protein</fullName>
    </recommendedName>
</protein>
<comment type="caution">
    <text evidence="1">The sequence shown here is derived from an EMBL/GenBank/DDBJ whole genome shotgun (WGS) entry which is preliminary data.</text>
</comment>
<proteinExistence type="predicted"/>
<dbReference type="EMBL" id="JAVDVX010000001">
    <property type="protein sequence ID" value="MDR7088125.1"/>
    <property type="molecule type" value="Genomic_DNA"/>
</dbReference>
<reference evidence="1 2" key="1">
    <citation type="submission" date="2023-07" db="EMBL/GenBank/DDBJ databases">
        <title>Sorghum-associated microbial communities from plants grown in Nebraska, USA.</title>
        <authorList>
            <person name="Schachtman D."/>
        </authorList>
    </citation>
    <scope>NUCLEOTIDE SEQUENCE [LARGE SCALE GENOMIC DNA]</scope>
    <source>
        <strain evidence="1 2">BE190</strain>
    </source>
</reference>
<evidence type="ECO:0000313" key="2">
    <source>
        <dbReference type="Proteomes" id="UP001253595"/>
    </source>
</evidence>
<dbReference type="Proteomes" id="UP001253595">
    <property type="component" value="Unassembled WGS sequence"/>
</dbReference>